<keyword evidence="10" id="KW-0170">Cobalt</keyword>
<dbReference type="PATRIC" id="fig|1392998.3.peg.536"/>
<evidence type="ECO:0000256" key="4">
    <source>
        <dbReference type="ARBA" id="ARBA00022475"/>
    </source>
</evidence>
<dbReference type="Proteomes" id="UP000027153">
    <property type="component" value="Unassembled WGS sequence"/>
</dbReference>
<evidence type="ECO:0000256" key="6">
    <source>
        <dbReference type="ARBA" id="ARBA00022692"/>
    </source>
</evidence>
<protein>
    <submittedName>
        <fullName evidence="12">ABC-type Co2+ transport system, permease component</fullName>
    </submittedName>
</protein>
<evidence type="ECO:0000256" key="1">
    <source>
        <dbReference type="ARBA" id="ARBA00004651"/>
    </source>
</evidence>
<evidence type="ECO:0000256" key="7">
    <source>
        <dbReference type="ARBA" id="ARBA00022989"/>
    </source>
</evidence>
<evidence type="ECO:0000256" key="2">
    <source>
        <dbReference type="ARBA" id="ARBA00022426"/>
    </source>
</evidence>
<dbReference type="AlphaFoldDB" id="A0A062V994"/>
<dbReference type="GO" id="GO:0006824">
    <property type="term" value="P:cobalt ion transport"/>
    <property type="evidence" value="ECO:0007669"/>
    <property type="project" value="UniProtKB-KW"/>
</dbReference>
<proteinExistence type="predicted"/>
<keyword evidence="13" id="KW-1185">Reference proteome</keyword>
<feature type="transmembrane region" description="Helical" evidence="11">
    <location>
        <begin position="55"/>
        <end position="76"/>
    </location>
</feature>
<feature type="transmembrane region" description="Helical" evidence="11">
    <location>
        <begin position="234"/>
        <end position="254"/>
    </location>
</feature>
<dbReference type="PANTHER" id="PTHR43627">
    <property type="match status" value="1"/>
</dbReference>
<dbReference type="Pfam" id="PF01891">
    <property type="entry name" value="CbiM"/>
    <property type="match status" value="1"/>
</dbReference>
<dbReference type="OrthoDB" id="30946at2157"/>
<reference evidence="12 13" key="1">
    <citation type="journal article" date="2013" name="Nature">
        <title>Anaerobic oxidation of methane coupled to nitrate reduction in a novel archaeal lineage.</title>
        <authorList>
            <person name="Haroon M.F."/>
            <person name="Hu S."/>
            <person name="Shi Y."/>
            <person name="Imelfort M."/>
            <person name="Keller J."/>
            <person name="Hugenholtz P."/>
            <person name="Yuan Z."/>
            <person name="Tyson G.W."/>
        </authorList>
    </citation>
    <scope>NUCLEOTIDE SEQUENCE [LARGE SCALE GENOMIC DNA]</scope>
    <source>
        <strain evidence="12 13">ANME-2d</strain>
    </source>
</reference>
<keyword evidence="6 11" id="KW-0812">Transmembrane</keyword>
<comment type="subcellular location">
    <subcellularLocation>
        <location evidence="1">Cell membrane</location>
        <topology evidence="1">Multi-pass membrane protein</topology>
    </subcellularLocation>
</comment>
<evidence type="ECO:0000256" key="9">
    <source>
        <dbReference type="ARBA" id="ARBA00023136"/>
    </source>
</evidence>
<keyword evidence="7 11" id="KW-1133">Transmembrane helix</keyword>
<evidence type="ECO:0000256" key="11">
    <source>
        <dbReference type="SAM" id="Phobius"/>
    </source>
</evidence>
<dbReference type="PANTHER" id="PTHR43627:SF1">
    <property type="entry name" value="COBALT TRANSPORT PROTEIN CBIM"/>
    <property type="match status" value="1"/>
</dbReference>
<keyword evidence="3" id="KW-0813">Transport</keyword>
<comment type="caution">
    <text evidence="12">The sequence shown here is derived from an EMBL/GenBank/DDBJ whole genome shotgun (WGS) entry which is preliminary data.</text>
</comment>
<evidence type="ECO:0000256" key="3">
    <source>
        <dbReference type="ARBA" id="ARBA00022448"/>
    </source>
</evidence>
<feature type="transmembrane region" description="Helical" evidence="11">
    <location>
        <begin position="24"/>
        <end position="43"/>
    </location>
</feature>
<dbReference type="NCBIfam" id="NF006184">
    <property type="entry name" value="PRK08319.1"/>
    <property type="match status" value="1"/>
</dbReference>
<feature type="transmembrane region" description="Helical" evidence="11">
    <location>
        <begin position="120"/>
        <end position="139"/>
    </location>
</feature>
<keyword evidence="5" id="KW-0169">Cobalamin biosynthesis</keyword>
<keyword evidence="9 11" id="KW-0472">Membrane</keyword>
<organism evidence="12 13">
    <name type="scientific">Candidatus Methanoperedens nitratireducens</name>
    <dbReference type="NCBI Taxonomy" id="1392998"/>
    <lineage>
        <taxon>Archaea</taxon>
        <taxon>Methanobacteriati</taxon>
        <taxon>Methanobacteriota</taxon>
        <taxon>Stenosarchaea group</taxon>
        <taxon>Methanomicrobia</taxon>
        <taxon>Methanosarcinales</taxon>
        <taxon>ANME-2 cluster</taxon>
        <taxon>Candidatus Methanoperedentaceae</taxon>
        <taxon>Candidatus Methanoperedens</taxon>
    </lineage>
</organism>
<feature type="transmembrane region" description="Helical" evidence="11">
    <location>
        <begin position="88"/>
        <end position="108"/>
    </location>
</feature>
<feature type="transmembrane region" description="Helical" evidence="11">
    <location>
        <begin position="148"/>
        <end position="172"/>
    </location>
</feature>
<name>A0A062V994_9EURY</name>
<keyword evidence="2" id="KW-0171">Cobalt transport</keyword>
<sequence length="316" mass="33783">MKSSLVDLGGLNIHISDGILEPRWILFWYVLSAIVIAAGLRVINKRIAVDPVYLPRISLIGAVVFVISVWHIPVPVTGSSSHPVGTPLAAIIIGPFAAVVISAIALFFQVFVAHGGLTTIGANVFSMGIVGAFGGYLVYRSLKKFSPLWFSAGMAGLIGSILTYLMTALQLALSLNPENVMYYWKLYSLGFIPTQLPLAFAEFAFTGYVIEYISRTKQDLIGTEGHGMDRFTKTALVLMVLITSVIAAGAYIGYLGGSDMAGVDSTVETLAAPDADPGGIGVRLMARFGEPLGFAFVGIIGGLFTGYFCTELRRRT</sequence>
<accession>A0A062V994</accession>
<dbReference type="Gene3D" id="1.10.1760.20">
    <property type="match status" value="1"/>
</dbReference>
<feature type="transmembrane region" description="Helical" evidence="11">
    <location>
        <begin position="292"/>
        <end position="310"/>
    </location>
</feature>
<dbReference type="InterPro" id="IPR018024">
    <property type="entry name" value="CbiM"/>
</dbReference>
<evidence type="ECO:0000313" key="12">
    <source>
        <dbReference type="EMBL" id="KCZ73113.1"/>
    </source>
</evidence>
<evidence type="ECO:0000256" key="8">
    <source>
        <dbReference type="ARBA" id="ARBA00023065"/>
    </source>
</evidence>
<dbReference type="GO" id="GO:0009236">
    <property type="term" value="P:cobalamin biosynthetic process"/>
    <property type="evidence" value="ECO:0007669"/>
    <property type="project" value="UniProtKB-KW"/>
</dbReference>
<evidence type="ECO:0000313" key="13">
    <source>
        <dbReference type="Proteomes" id="UP000027153"/>
    </source>
</evidence>
<evidence type="ECO:0000256" key="5">
    <source>
        <dbReference type="ARBA" id="ARBA00022573"/>
    </source>
</evidence>
<dbReference type="RefSeq" id="WP_198527321.1">
    <property type="nucleotide sequence ID" value="NZ_JMIY01000001.1"/>
</dbReference>
<dbReference type="GO" id="GO:0043190">
    <property type="term" value="C:ATP-binding cassette (ABC) transporter complex"/>
    <property type="evidence" value="ECO:0007669"/>
    <property type="project" value="InterPro"/>
</dbReference>
<gene>
    <name evidence="12" type="ORF">ANME2D_00172</name>
</gene>
<dbReference type="EMBL" id="JMIY01000001">
    <property type="protein sequence ID" value="KCZ73113.1"/>
    <property type="molecule type" value="Genomic_DNA"/>
</dbReference>
<keyword evidence="8" id="KW-0406">Ion transport</keyword>
<evidence type="ECO:0000256" key="10">
    <source>
        <dbReference type="ARBA" id="ARBA00023285"/>
    </source>
</evidence>
<dbReference type="InterPro" id="IPR002751">
    <property type="entry name" value="CbiM/NikMN"/>
</dbReference>
<keyword evidence="4" id="KW-1003">Cell membrane</keyword>